<dbReference type="InterPro" id="IPR023057">
    <property type="entry name" value="GlnE"/>
</dbReference>
<dbReference type="Gene3D" id="1.20.120.330">
    <property type="entry name" value="Nucleotidyltransferases domain 2"/>
    <property type="match status" value="2"/>
</dbReference>
<evidence type="ECO:0000256" key="1">
    <source>
        <dbReference type="ARBA" id="ARBA00022679"/>
    </source>
</evidence>
<keyword evidence="1 9" id="KW-0808">Transferase</keyword>
<evidence type="ECO:0000313" key="9">
    <source>
        <dbReference type="EMBL" id="RIX35213.1"/>
    </source>
</evidence>
<dbReference type="PANTHER" id="PTHR30621:SF0">
    <property type="entry name" value="BIFUNCTIONAL GLUTAMINE SYNTHETASE ADENYLYLTRANSFERASE_ADENYLYL-REMOVING ENZYME"/>
    <property type="match status" value="1"/>
</dbReference>
<feature type="domain" description="PII-uridylyltransferase/Glutamine-synthetase adenylyltransferase" evidence="8">
    <location>
        <begin position="372"/>
        <end position="518"/>
    </location>
</feature>
<dbReference type="SUPFAM" id="SSF81593">
    <property type="entry name" value="Nucleotidyltransferase substrate binding subunit/domain"/>
    <property type="match status" value="2"/>
</dbReference>
<dbReference type="Pfam" id="PF03710">
    <property type="entry name" value="GlnE"/>
    <property type="match status" value="2"/>
</dbReference>
<dbReference type="GO" id="GO:0005524">
    <property type="term" value="F:ATP binding"/>
    <property type="evidence" value="ECO:0007669"/>
    <property type="project" value="UniProtKB-KW"/>
</dbReference>
<keyword evidence="2 9" id="KW-0548">Nucleotidyltransferase</keyword>
<dbReference type="InterPro" id="IPR013546">
    <property type="entry name" value="PII_UdlTrfase/GS_AdlTrfase"/>
</dbReference>
<keyword evidence="6" id="KW-0511">Multifunctional enzyme</keyword>
<keyword evidence="10" id="KW-1185">Reference proteome</keyword>
<feature type="domain" description="PII-uridylyltransferase/Glutamine-synthetase adenylyltransferase" evidence="8">
    <location>
        <begin position="885"/>
        <end position="1024"/>
    </location>
</feature>
<dbReference type="CDD" id="cd05401">
    <property type="entry name" value="NT_GlnE_GlnD_like"/>
    <property type="match status" value="2"/>
</dbReference>
<comment type="caution">
    <text evidence="9">The sequence shown here is derived from an EMBL/GenBank/DDBJ whole genome shotgun (WGS) entry which is preliminary data.</text>
</comment>
<keyword evidence="5" id="KW-0460">Magnesium</keyword>
<dbReference type="EC" id="2.7.7.42" evidence="9"/>
<dbReference type="NCBIfam" id="NF010707">
    <property type="entry name" value="PRK14109.1"/>
    <property type="match status" value="1"/>
</dbReference>
<dbReference type="GO" id="GO:0047388">
    <property type="term" value="F:[glutamine synthetase]-adenylyl-L-tyrosine phosphorylase activity"/>
    <property type="evidence" value="ECO:0007669"/>
    <property type="project" value="UniProtKB-EC"/>
</dbReference>
<accession>A0A418Q7S9</accession>
<dbReference type="GO" id="GO:0008882">
    <property type="term" value="F:[glutamate-ammonia-ligase] adenylyltransferase activity"/>
    <property type="evidence" value="ECO:0007669"/>
    <property type="project" value="UniProtKB-EC"/>
</dbReference>
<dbReference type="GO" id="GO:0005829">
    <property type="term" value="C:cytosol"/>
    <property type="evidence" value="ECO:0007669"/>
    <property type="project" value="TreeGrafter"/>
</dbReference>
<dbReference type="RefSeq" id="WP_119664592.1">
    <property type="nucleotide sequence ID" value="NZ_JAQPSN010000003.1"/>
</dbReference>
<dbReference type="PANTHER" id="PTHR30621">
    <property type="entry name" value="GLUTAMINE SYNTHETASE ADENYLYLTRANSFERASE"/>
    <property type="match status" value="1"/>
</dbReference>
<dbReference type="InterPro" id="IPR043519">
    <property type="entry name" value="NT_sf"/>
</dbReference>
<evidence type="ECO:0000256" key="4">
    <source>
        <dbReference type="ARBA" id="ARBA00022840"/>
    </source>
</evidence>
<evidence type="ECO:0000256" key="2">
    <source>
        <dbReference type="ARBA" id="ARBA00022695"/>
    </source>
</evidence>
<sequence length="1038" mass="115206">MTRPRTSRSAVPTARNLGLTHPRAQEDLDNLGWSNAEHADVLWSLAATGDPDLALNNLVRLFAALDSIAEDGGDLTSTVSSFSDASTRSLQQAIKDNQTFRTRLFGLFGASSMLGDHIVAHPLRWVRLSLDLPSGEEMMELMLDSVHAVADETEDGRTVYRAGITGSEADDAMRVTYRTILSRIAAIDVAGTMIQRANPDPEPVDFEVLSRALADAADAALTAALAVACAVVYGTADSETKHEPARLAVMAMGKCGAQELNYISDVDVIFVAEPADTKATRWAGEFINIGSRVFFEVDAALRPEGKNGALVRTLESHIAYYDRWAATWEFQALLKARPMAGDLELGQQYIEALAPKVWNASEREDFVQDVQAMRRRVIDNVPEEIRSRELKLGPGGLRDVEFAVQLLQMVHGRTDESLRVRSTVAALRALMDGGYVGREDGHSLIDHYAFMRMLEHRLQLQRLKRTHTLPPKDDEAALTWLARTSGRRPEGSRTAMQQLLSDVRRVGVEINQLHTKLFYRPLLSSVAAMSADTVRLSPEAAKRQLAALGYQYPDRAYEHLSALASGSSRKHKLQAIIMPTLLEWLGKTVDPDAGLLNYRKVSEAAEDRAWFLRLLRDENVVGQRLMTILGTSPYASELILNSLDSIKLLSDGANGPKLLDKNPAVVTHSLVAAAARHRDPEKAISVARSLRRAELARIASADLLGFMDVEQVCQSLSWVWDAVLEAALQAEIRWWEDEHAKNAPALISVIGMGRLGGAELGYGSDADVMFVTQPGEGVDDSEAVKWATTICDNVRSRLGKPSQDPPLEVDMDLRPEGRNGAIVRTMESYERYYEQWGETWEMQALLRATWIAGDKDLGIRFLHMIDKYRYPVGGVDQKTVQEVRRMKARVDAERLPRGADRNTHTKLGRGALTDVEWTVQLLAMQHGEGSQRLRNTSTLELLREMAGAELISEADSQILQEAWITATIARNAIVLVKGKRKDQLPSQGSQLRQVAAAAHWAPQDAQEFLDDYLKKTRKSRRVVDRIFWGEDIGFDEAF</sequence>
<dbReference type="Pfam" id="PF08335">
    <property type="entry name" value="GlnD_UR_UTase"/>
    <property type="match status" value="2"/>
</dbReference>
<evidence type="ECO:0000256" key="6">
    <source>
        <dbReference type="ARBA" id="ARBA00023268"/>
    </source>
</evidence>
<evidence type="ECO:0000259" key="7">
    <source>
        <dbReference type="Pfam" id="PF03710"/>
    </source>
</evidence>
<organism evidence="9 10">
    <name type="scientific">Corynebacterium falsenii</name>
    <dbReference type="NCBI Taxonomy" id="108486"/>
    <lineage>
        <taxon>Bacteria</taxon>
        <taxon>Bacillati</taxon>
        <taxon>Actinomycetota</taxon>
        <taxon>Actinomycetes</taxon>
        <taxon>Mycobacteriales</taxon>
        <taxon>Corynebacteriaceae</taxon>
        <taxon>Corynebacterium</taxon>
    </lineage>
</organism>
<name>A0A418Q7S9_9CORY</name>
<dbReference type="AlphaFoldDB" id="A0A418Q7S9"/>
<protein>
    <submittedName>
        <fullName evidence="9">Bifunctional [glutamine synthetase] adenylyltransferase/[glutamine synthetase]-adenylyl-L-tyrosine phosphorylase</fullName>
        <ecNumber evidence="9">2.7.7.42</ecNumber>
        <ecNumber evidence="9">2.7.7.89</ecNumber>
    </submittedName>
</protein>
<dbReference type="Proteomes" id="UP000285278">
    <property type="component" value="Unassembled WGS sequence"/>
</dbReference>
<dbReference type="Gene3D" id="3.30.460.10">
    <property type="entry name" value="Beta Polymerase, domain 2"/>
    <property type="match status" value="2"/>
</dbReference>
<evidence type="ECO:0000256" key="3">
    <source>
        <dbReference type="ARBA" id="ARBA00022741"/>
    </source>
</evidence>
<dbReference type="OrthoDB" id="9759366at2"/>
<dbReference type="GO" id="GO:0000820">
    <property type="term" value="P:regulation of glutamine family amino acid metabolic process"/>
    <property type="evidence" value="ECO:0007669"/>
    <property type="project" value="TreeGrafter"/>
</dbReference>
<dbReference type="SUPFAM" id="SSF81301">
    <property type="entry name" value="Nucleotidyltransferase"/>
    <property type="match status" value="2"/>
</dbReference>
<reference evidence="9 10" key="1">
    <citation type="submission" date="2018-09" db="EMBL/GenBank/DDBJ databases">
        <title>Optimization and identification of Corynebacterium falsenii FN1-14 from fish paste.</title>
        <authorList>
            <person name="Daroonpunt R."/>
            <person name="Tanasupawat S."/>
        </authorList>
    </citation>
    <scope>NUCLEOTIDE SEQUENCE [LARGE SCALE GENOMIC DNA]</scope>
    <source>
        <strain evidence="9 10">FN1-14</strain>
    </source>
</reference>
<keyword evidence="3" id="KW-0547">Nucleotide-binding</keyword>
<dbReference type="InterPro" id="IPR005190">
    <property type="entry name" value="GlnE_rpt_dom"/>
</dbReference>
<dbReference type="EMBL" id="QXJK01000004">
    <property type="protein sequence ID" value="RIX35213.1"/>
    <property type="molecule type" value="Genomic_DNA"/>
</dbReference>
<keyword evidence="4" id="KW-0067">ATP-binding</keyword>
<proteinExistence type="predicted"/>
<dbReference type="EC" id="2.7.7.89" evidence="9"/>
<gene>
    <name evidence="9" type="ORF">D3M95_04940</name>
</gene>
<evidence type="ECO:0000259" key="8">
    <source>
        <dbReference type="Pfam" id="PF08335"/>
    </source>
</evidence>
<feature type="domain" description="Glutamate-ammonia ligase adenylyltransferase repeated" evidence="7">
    <location>
        <begin position="107"/>
        <end position="348"/>
    </location>
</feature>
<evidence type="ECO:0000313" key="10">
    <source>
        <dbReference type="Proteomes" id="UP000285278"/>
    </source>
</evidence>
<evidence type="ECO:0000256" key="5">
    <source>
        <dbReference type="ARBA" id="ARBA00022842"/>
    </source>
</evidence>
<feature type="domain" description="Glutamate-ammonia ligase adenylyltransferase repeated" evidence="7">
    <location>
        <begin position="623"/>
        <end position="863"/>
    </location>
</feature>
<dbReference type="STRING" id="1451189.CFAL_04095"/>